<gene>
    <name evidence="3" type="ORF">AHMF7605_04785</name>
</gene>
<reference evidence="3 4" key="1">
    <citation type="submission" date="2018-03" db="EMBL/GenBank/DDBJ databases">
        <title>Adhaeribacter sp. HMF7605 Genome sequencing and assembly.</title>
        <authorList>
            <person name="Kang H."/>
            <person name="Kang J."/>
            <person name="Cha I."/>
            <person name="Kim H."/>
            <person name="Joh K."/>
        </authorList>
    </citation>
    <scope>NUCLEOTIDE SEQUENCE [LARGE SCALE GENOMIC DNA]</scope>
    <source>
        <strain evidence="3 4">HMF7605</strain>
    </source>
</reference>
<name>A0A2T2YBS3_9BACT</name>
<dbReference type="InterPro" id="IPR031345">
    <property type="entry name" value="T9SS_Plug_N"/>
</dbReference>
<keyword evidence="4" id="KW-1185">Reference proteome</keyword>
<evidence type="ECO:0000313" key="4">
    <source>
        <dbReference type="Proteomes" id="UP000240357"/>
    </source>
</evidence>
<dbReference type="EMBL" id="PYFT01000001">
    <property type="protein sequence ID" value="PSR52888.1"/>
    <property type="molecule type" value="Genomic_DNA"/>
</dbReference>
<accession>A0A2T2YBS3</accession>
<sequence length="452" mass="52074">MMMNRPPFYLLLALFSSLFWGPTCVPVEQTTASSGATSGKSEYYASTALRYEDFVYDPTIKSVQCYVQTGNAEEVFNAPVVPLVQTEPIMLEFDQLNTPQQRFTVKFVYCNLDWTEARLTQIQFMDEFNEFYITDALSSYNTKVPYFHYRFQLPRVKLPGNYLVVVTDRSGNPIITRRLLVYDNRVTVAAKSVLPVGTEERATNQQIDFNILYPEYPVVNPSQEIKVVLRQNSRWDNAKTNLRPSFVHDTQKRLEYTFFNGASSFPGLKEYRGFDDRNLRGRGFNVEAVSLEANPVEVKLYPEKNRSREVYSQDVDINGKMVYENRRFGSTNTGDPDYVLVTFALAAPDPVPGDVYVFGQLSDWKLTPEFKLTYVPAAQQYAGKIMLKQGYYNYSFALQVANQPQKANEAYFEGSHFQTRNTYDVLVYYRPPGTRTDLLIGYQWLETNGTRR</sequence>
<proteinExistence type="predicted"/>
<organism evidence="3 4">
    <name type="scientific">Adhaeribacter arboris</name>
    <dbReference type="NCBI Taxonomy" id="2072846"/>
    <lineage>
        <taxon>Bacteria</taxon>
        <taxon>Pseudomonadati</taxon>
        <taxon>Bacteroidota</taxon>
        <taxon>Cytophagia</taxon>
        <taxon>Cytophagales</taxon>
        <taxon>Hymenobacteraceae</taxon>
        <taxon>Adhaeribacter</taxon>
    </lineage>
</organism>
<dbReference type="RefSeq" id="WP_106926959.1">
    <property type="nucleotide sequence ID" value="NZ_PYFT01000001.1"/>
</dbReference>
<evidence type="ECO:0000259" key="2">
    <source>
        <dbReference type="Pfam" id="PF17116"/>
    </source>
</evidence>
<dbReference type="Pfam" id="PF17116">
    <property type="entry name" value="T9SS_plug_1st"/>
    <property type="match status" value="1"/>
</dbReference>
<feature type="domain" description="Type 9 secretion system plug protein N-terminal" evidence="2">
    <location>
        <begin position="60"/>
        <end position="182"/>
    </location>
</feature>
<dbReference type="Proteomes" id="UP000240357">
    <property type="component" value="Unassembled WGS sequence"/>
</dbReference>
<feature type="chain" id="PRO_5015475480" evidence="1">
    <location>
        <begin position="26"/>
        <end position="452"/>
    </location>
</feature>
<evidence type="ECO:0000256" key="1">
    <source>
        <dbReference type="SAM" id="SignalP"/>
    </source>
</evidence>
<feature type="signal peptide" evidence="1">
    <location>
        <begin position="1"/>
        <end position="25"/>
    </location>
</feature>
<dbReference type="AlphaFoldDB" id="A0A2T2YBS3"/>
<comment type="caution">
    <text evidence="3">The sequence shown here is derived from an EMBL/GenBank/DDBJ whole genome shotgun (WGS) entry which is preliminary data.</text>
</comment>
<keyword evidence="1" id="KW-0732">Signal</keyword>
<protein>
    <submittedName>
        <fullName evidence="3">DUF5103 domain-containing protein</fullName>
    </submittedName>
</protein>
<evidence type="ECO:0000313" key="3">
    <source>
        <dbReference type="EMBL" id="PSR52888.1"/>
    </source>
</evidence>
<dbReference type="OrthoDB" id="1522602at2"/>